<feature type="chain" id="PRO_5042724179" evidence="1">
    <location>
        <begin position="21"/>
        <end position="257"/>
    </location>
</feature>
<evidence type="ECO:0000313" key="7">
    <source>
        <dbReference type="Proteomes" id="UP000405805"/>
    </source>
</evidence>
<dbReference type="EMBL" id="VZBP01000186">
    <property type="protein sequence ID" value="MQO10948.1"/>
    <property type="molecule type" value="Genomic_DNA"/>
</dbReference>
<dbReference type="InterPro" id="IPR030395">
    <property type="entry name" value="GP_PDE_dom"/>
</dbReference>
<evidence type="ECO:0000313" key="5">
    <source>
        <dbReference type="EMBL" id="MQO10948.1"/>
    </source>
</evidence>
<organism evidence="6 8">
    <name type="scientific">Segatella copri</name>
    <dbReference type="NCBI Taxonomy" id="165179"/>
    <lineage>
        <taxon>Bacteria</taxon>
        <taxon>Pseudomonadati</taxon>
        <taxon>Bacteroidota</taxon>
        <taxon>Bacteroidia</taxon>
        <taxon>Bacteroidales</taxon>
        <taxon>Prevotellaceae</taxon>
        <taxon>Segatella</taxon>
    </lineage>
</organism>
<comment type="caution">
    <text evidence="6">The sequence shown here is derived from an EMBL/GenBank/DDBJ whole genome shotgun (WGS) entry which is preliminary data.</text>
</comment>
<sequence length="257" mass="28434">MKKTSMILCGMMLLASSAMAQVKVIAHRGHWNSQGAAQNSIAAMQNAKKADVWGSEFDVHITTDGTVVVNHDDDIHGIIIENAKYADIKNLKLANGEPIATLKSYLEAGKKLAPMQLILEIKAHQTPEREDRCVKACLDLVKATGMEKQVDYISFSMHACEELVKLNPQARVYYLGSDVAPKVIKQKGFAGIDYYGGALLKNPNWIKESHDLGMKVNVWTIDQMKEIQKCVDSGVDFITTNKPEEAKKIAEGKLSFK</sequence>
<dbReference type="Pfam" id="PF03009">
    <property type="entry name" value="GDPD"/>
    <property type="match status" value="1"/>
</dbReference>
<dbReference type="Gene3D" id="3.20.20.190">
    <property type="entry name" value="Phosphatidylinositol (PI) phosphodiesterase"/>
    <property type="match status" value="1"/>
</dbReference>
<dbReference type="EMBL" id="JAHOEP010000004">
    <property type="protein sequence ID" value="MBV3407176.1"/>
    <property type="molecule type" value="Genomic_DNA"/>
</dbReference>
<reference evidence="7 8" key="1">
    <citation type="submission" date="2019-09" db="EMBL/GenBank/DDBJ databases">
        <title>Distinct polysaccharide growth profiles of human intestinal Prevotella copri isolates.</title>
        <authorList>
            <person name="Fehlner-Peach H."/>
            <person name="Magnabosco C."/>
            <person name="Raghavan V."/>
            <person name="Scher J.U."/>
            <person name="Tett A."/>
            <person name="Cox L.M."/>
            <person name="Gottsegen C."/>
            <person name="Watters A."/>
            <person name="Wiltshire- Gordon J.D."/>
            <person name="Segata N."/>
            <person name="Bonneau R."/>
            <person name="Littman D.R."/>
        </authorList>
    </citation>
    <scope>NUCLEOTIDE SEQUENCE [LARGE SCALE GENOMIC DNA]</scope>
    <source>
        <strain evidence="5">IA624</strain>
        <strain evidence="7">iA624</strain>
        <strain evidence="8">iAA917</strain>
        <strain evidence="6">IAA917</strain>
    </source>
</reference>
<dbReference type="RefSeq" id="WP_022121559.1">
    <property type="nucleotide sequence ID" value="NZ_CP152484.1"/>
</dbReference>
<name>A0A5P0WVL2_9BACT</name>
<evidence type="ECO:0000313" key="4">
    <source>
        <dbReference type="EMBL" id="MCW4131698.1"/>
    </source>
</evidence>
<gene>
    <name evidence="6" type="ORF">F7D25_00110</name>
    <name evidence="5" type="ORF">F7D57_14785</name>
    <name evidence="3" type="ORF">KSW80_01930</name>
    <name evidence="4" type="ORF">ONT19_08850</name>
</gene>
<reference evidence="3" key="2">
    <citation type="submission" date="2021-06" db="EMBL/GenBank/DDBJ databases">
        <title>Collection of gut derived symbiotic bacterial strains cultured from healthy donors.</title>
        <authorList>
            <person name="Lin H."/>
            <person name="Littmann E."/>
            <person name="Pamer E.G."/>
        </authorList>
    </citation>
    <scope>NUCLEOTIDE SEQUENCE</scope>
    <source>
        <strain evidence="3">MSK.21.60</strain>
    </source>
</reference>
<dbReference type="EMBL" id="JAPDVG010000001">
    <property type="protein sequence ID" value="MCW4131698.1"/>
    <property type="molecule type" value="Genomic_DNA"/>
</dbReference>
<dbReference type="PANTHER" id="PTHR46211">
    <property type="entry name" value="GLYCEROPHOSPHORYL DIESTER PHOSPHODIESTERASE"/>
    <property type="match status" value="1"/>
</dbReference>
<dbReference type="EMBL" id="VZAH01000004">
    <property type="protein sequence ID" value="MQP12852.1"/>
    <property type="molecule type" value="Genomic_DNA"/>
</dbReference>
<dbReference type="PROSITE" id="PS51704">
    <property type="entry name" value="GP_PDE"/>
    <property type="match status" value="1"/>
</dbReference>
<dbReference type="Proteomes" id="UP001209417">
    <property type="component" value="Unassembled WGS sequence"/>
</dbReference>
<dbReference type="OrthoDB" id="9776255at2"/>
<evidence type="ECO:0000256" key="1">
    <source>
        <dbReference type="SAM" id="SignalP"/>
    </source>
</evidence>
<reference evidence="4" key="3">
    <citation type="submission" date="2022-11" db="EMBL/GenBank/DDBJ databases">
        <title>Genomic repertoires linked with pathogenic potency of arthritogenic Prevotella copri isolated from the gut of rheumatoid arthritis patients.</title>
        <authorList>
            <person name="Nii T."/>
            <person name="Maeda Y."/>
            <person name="Motooka D."/>
            <person name="Naito M."/>
            <person name="Matsumoto Y."/>
            <person name="Ogawa T."/>
            <person name="Oguro-Igashira E."/>
            <person name="Kishikawa T."/>
            <person name="Yamashita M."/>
            <person name="Koizumi S."/>
            <person name="Kurakawa T."/>
            <person name="Okumura R."/>
            <person name="Kayama H."/>
            <person name="Murakami M."/>
            <person name="Sakaguchi T."/>
            <person name="Das B."/>
            <person name="Nakamura S."/>
            <person name="Okada Y."/>
            <person name="Kumanogoh A."/>
            <person name="Takeda K."/>
        </authorList>
    </citation>
    <scope>NUCLEOTIDE SEQUENCE</scope>
    <source>
        <strain evidence="4">H019-1</strain>
    </source>
</reference>
<evidence type="ECO:0000313" key="8">
    <source>
        <dbReference type="Proteomes" id="UP000477980"/>
    </source>
</evidence>
<evidence type="ECO:0000313" key="6">
    <source>
        <dbReference type="EMBL" id="MQP12852.1"/>
    </source>
</evidence>
<keyword evidence="1" id="KW-0732">Signal</keyword>
<proteinExistence type="predicted"/>
<dbReference type="Proteomes" id="UP000477980">
    <property type="component" value="Unassembled WGS sequence"/>
</dbReference>
<dbReference type="GO" id="GO:0008081">
    <property type="term" value="F:phosphoric diester hydrolase activity"/>
    <property type="evidence" value="ECO:0007669"/>
    <property type="project" value="InterPro"/>
</dbReference>
<dbReference type="Proteomes" id="UP001196316">
    <property type="component" value="Unassembled WGS sequence"/>
</dbReference>
<dbReference type="PANTHER" id="PTHR46211:SF1">
    <property type="entry name" value="GLYCEROPHOSPHODIESTER PHOSPHODIESTERASE, CYTOPLASMIC"/>
    <property type="match status" value="1"/>
</dbReference>
<dbReference type="InterPro" id="IPR017946">
    <property type="entry name" value="PLC-like_Pdiesterase_TIM-brl"/>
</dbReference>
<evidence type="ECO:0000313" key="3">
    <source>
        <dbReference type="EMBL" id="MBV3407176.1"/>
    </source>
</evidence>
<dbReference type="GO" id="GO:0006629">
    <property type="term" value="P:lipid metabolic process"/>
    <property type="evidence" value="ECO:0007669"/>
    <property type="project" value="InterPro"/>
</dbReference>
<accession>A0A5P0WVL2</accession>
<feature type="domain" description="GP-PDE" evidence="2">
    <location>
        <begin position="22"/>
        <end position="250"/>
    </location>
</feature>
<protein>
    <submittedName>
        <fullName evidence="4 6">Glycerophosphodiester phosphodiesterase</fullName>
    </submittedName>
</protein>
<dbReference type="Proteomes" id="UP000405805">
    <property type="component" value="Unassembled WGS sequence"/>
</dbReference>
<dbReference type="SUPFAM" id="SSF51695">
    <property type="entry name" value="PLC-like phosphodiesterases"/>
    <property type="match status" value="1"/>
</dbReference>
<evidence type="ECO:0000259" key="2">
    <source>
        <dbReference type="PROSITE" id="PS51704"/>
    </source>
</evidence>
<feature type="signal peptide" evidence="1">
    <location>
        <begin position="1"/>
        <end position="20"/>
    </location>
</feature>
<dbReference type="AlphaFoldDB" id="A0A5P0WVL2"/>